<dbReference type="Proteomes" id="UP000325113">
    <property type="component" value="Unassembled WGS sequence"/>
</dbReference>
<dbReference type="PANTHER" id="PTHR31308">
    <property type="match status" value="1"/>
</dbReference>
<dbReference type="AlphaFoldDB" id="A0A5A8CX67"/>
<dbReference type="PANTHER" id="PTHR31308:SF3">
    <property type="entry name" value="ENDOGLYCOCERAMIDASE"/>
    <property type="match status" value="1"/>
</dbReference>
<evidence type="ECO:0000256" key="4">
    <source>
        <dbReference type="RuleBase" id="RU361153"/>
    </source>
</evidence>
<dbReference type="EMBL" id="VLTL01000058">
    <property type="protein sequence ID" value="KAA0164291.1"/>
    <property type="molecule type" value="Genomic_DNA"/>
</dbReference>
<evidence type="ECO:0000256" key="3">
    <source>
        <dbReference type="ARBA" id="ARBA00023295"/>
    </source>
</evidence>
<protein>
    <recommendedName>
        <fullName evidence="5">Glycoside hydrolase family 5 domain-containing protein</fullName>
    </recommendedName>
</protein>
<keyword evidence="3 4" id="KW-0326">Glycosidase</keyword>
<keyword evidence="2 4" id="KW-0378">Hydrolase</keyword>
<dbReference type="Pfam" id="PF00150">
    <property type="entry name" value="Cellulase"/>
    <property type="match status" value="2"/>
</dbReference>
<reference evidence="9 10" key="1">
    <citation type="submission" date="2019-07" db="EMBL/GenBank/DDBJ databases">
        <title>Genomes of Cafeteria roenbergensis.</title>
        <authorList>
            <person name="Fischer M.G."/>
            <person name="Hackl T."/>
            <person name="Roman M."/>
        </authorList>
    </citation>
    <scope>NUCLEOTIDE SEQUENCE [LARGE SCALE GENOMIC DNA]</scope>
    <source>
        <strain evidence="7 9">BVI</strain>
        <strain evidence="6 11">Cflag</strain>
        <strain evidence="8 10">RCC970-E3</strain>
    </source>
</reference>
<dbReference type="GO" id="GO:0004553">
    <property type="term" value="F:hydrolase activity, hydrolyzing O-glycosyl compounds"/>
    <property type="evidence" value="ECO:0007669"/>
    <property type="project" value="InterPro"/>
</dbReference>
<accession>A0A5A8CX67</accession>
<dbReference type="Proteomes" id="UP000324907">
    <property type="component" value="Unassembled WGS sequence"/>
</dbReference>
<proteinExistence type="inferred from homology"/>
<evidence type="ECO:0000256" key="2">
    <source>
        <dbReference type="ARBA" id="ARBA00022801"/>
    </source>
</evidence>
<evidence type="ECO:0000313" key="6">
    <source>
        <dbReference type="EMBL" id="KAA0152870.1"/>
    </source>
</evidence>
<dbReference type="GO" id="GO:0000272">
    <property type="term" value="P:polysaccharide catabolic process"/>
    <property type="evidence" value="ECO:0007669"/>
    <property type="project" value="InterPro"/>
</dbReference>
<dbReference type="Proteomes" id="UP000323011">
    <property type="component" value="Unassembled WGS sequence"/>
</dbReference>
<evidence type="ECO:0000313" key="9">
    <source>
        <dbReference type="Proteomes" id="UP000323011"/>
    </source>
</evidence>
<dbReference type="EMBL" id="VLTN01000003">
    <property type="protein sequence ID" value="KAA0156760.1"/>
    <property type="molecule type" value="Genomic_DNA"/>
</dbReference>
<feature type="domain" description="Glycoside hydrolase family 5" evidence="5">
    <location>
        <begin position="10"/>
        <end position="64"/>
    </location>
</feature>
<gene>
    <name evidence="8" type="ORF">FNF28_03922</name>
    <name evidence="7" type="ORF">FNF29_00871</name>
    <name evidence="6" type="ORF">FNF31_06567</name>
</gene>
<comment type="similarity">
    <text evidence="1 4">Belongs to the glycosyl hydrolase 5 (cellulase A) family.</text>
</comment>
<evidence type="ECO:0000313" key="10">
    <source>
        <dbReference type="Proteomes" id="UP000324907"/>
    </source>
</evidence>
<comment type="caution">
    <text evidence="7">The sequence shown here is derived from an EMBL/GenBank/DDBJ whole genome shotgun (WGS) entry which is preliminary data.</text>
</comment>
<dbReference type="InterPro" id="IPR052066">
    <property type="entry name" value="Glycosphingolipid_Hydrolases"/>
</dbReference>
<evidence type="ECO:0000313" key="7">
    <source>
        <dbReference type="EMBL" id="KAA0156760.1"/>
    </source>
</evidence>
<keyword evidence="9" id="KW-1185">Reference proteome</keyword>
<evidence type="ECO:0000313" key="11">
    <source>
        <dbReference type="Proteomes" id="UP000325113"/>
    </source>
</evidence>
<name>A0A5A8CX67_CAFRO</name>
<dbReference type="Gene3D" id="3.20.20.80">
    <property type="entry name" value="Glycosidases"/>
    <property type="match status" value="1"/>
</dbReference>
<feature type="domain" description="Glycoside hydrolase family 5" evidence="5">
    <location>
        <begin position="151"/>
        <end position="352"/>
    </location>
</feature>
<evidence type="ECO:0000259" key="5">
    <source>
        <dbReference type="Pfam" id="PF00150"/>
    </source>
</evidence>
<organism evidence="7 9">
    <name type="scientific">Cafeteria roenbergensis</name>
    <name type="common">Marine flagellate</name>
    <dbReference type="NCBI Taxonomy" id="33653"/>
    <lineage>
        <taxon>Eukaryota</taxon>
        <taxon>Sar</taxon>
        <taxon>Stramenopiles</taxon>
        <taxon>Bigyra</taxon>
        <taxon>Opalozoa</taxon>
        <taxon>Bicosoecida</taxon>
        <taxon>Cafeteriaceae</taxon>
        <taxon>Cafeteria</taxon>
    </lineage>
</organism>
<dbReference type="InterPro" id="IPR001547">
    <property type="entry name" value="Glyco_hydro_5"/>
</dbReference>
<dbReference type="EMBL" id="VLTM01000103">
    <property type="protein sequence ID" value="KAA0152870.1"/>
    <property type="molecule type" value="Genomic_DNA"/>
</dbReference>
<evidence type="ECO:0000256" key="1">
    <source>
        <dbReference type="ARBA" id="ARBA00005641"/>
    </source>
</evidence>
<evidence type="ECO:0000313" key="8">
    <source>
        <dbReference type="EMBL" id="KAA0164291.1"/>
    </source>
</evidence>
<dbReference type="OMA" id="NQYYSET"/>
<dbReference type="SUPFAM" id="SSF51445">
    <property type="entry name" value="(Trans)glycosidases"/>
    <property type="match status" value="1"/>
</dbReference>
<sequence>MTDAEIGVLAGLGWNFVRLGFHWHLYEVAPGQFNSTYFALVEDLVRRLGEGGMYVLMDMHQDNWSPLYCGGHGIPAFYGMPLDGRDFWRGGAQAYPWPLATPTYDSNALCVESPTNSSGRYCAVSDCSNVSATPLGWASTYATAAVGSAAQRLYDNAGGAQDAFAEFWVRTVQQLASLPFVVGYGVVNEPWLGNIWEDPTLLLPGQSDKRNLQPLYKRIASAVRAVDAATPVWFEPATGGNILDALPAGFTERPDANSVLGYHIYCPSLQSDLPHPGSRNDTKLWEQFELCVAMNGAQFDVRDADADRLQVPGVLTEFGSVNQLPQTEALLQWTADEMDRRLRGWAYWLLHPSTDPAHPNWEAPILGRPFPHSVPGKIDRFNWNETLRTLSLDFQARAWTSEAQTKLRGAAAAVDVAAIFAPTSKFGGSPQWSWTPLDALSNPVHNATTGMLTLELSPDVETGTNVTIALSAHA</sequence>
<dbReference type="InterPro" id="IPR017853">
    <property type="entry name" value="GH"/>
</dbReference>